<feature type="region of interest" description="Disordered" evidence="1">
    <location>
        <begin position="38"/>
        <end position="73"/>
    </location>
</feature>
<evidence type="ECO:0000256" key="2">
    <source>
        <dbReference type="SAM" id="Phobius"/>
    </source>
</evidence>
<comment type="caution">
    <text evidence="4">The sequence shown here is derived from an EMBL/GenBank/DDBJ whole genome shotgun (WGS) entry which is preliminary data.</text>
</comment>
<organism evidence="4 6">
    <name type="scientific">Leptospira perolatii</name>
    <dbReference type="NCBI Taxonomy" id="2023191"/>
    <lineage>
        <taxon>Bacteria</taxon>
        <taxon>Pseudomonadati</taxon>
        <taxon>Spirochaetota</taxon>
        <taxon>Spirochaetia</taxon>
        <taxon>Leptospirales</taxon>
        <taxon>Leptospiraceae</taxon>
        <taxon>Leptospira</taxon>
    </lineage>
</organism>
<keyword evidence="2" id="KW-0812">Transmembrane</keyword>
<keyword evidence="5" id="KW-1185">Reference proteome</keyword>
<evidence type="ECO:0000313" key="3">
    <source>
        <dbReference type="EMBL" id="PJZ68028.1"/>
    </source>
</evidence>
<dbReference type="PANTHER" id="PTHR12697">
    <property type="entry name" value="PBS LYASE HEAT-LIKE PROTEIN"/>
    <property type="match status" value="1"/>
</dbReference>
<feature type="compositionally biased region" description="Low complexity" evidence="1">
    <location>
        <begin position="52"/>
        <end position="71"/>
    </location>
</feature>
<dbReference type="Pfam" id="PF13646">
    <property type="entry name" value="HEAT_2"/>
    <property type="match status" value="1"/>
</dbReference>
<dbReference type="InterPro" id="IPR011989">
    <property type="entry name" value="ARM-like"/>
</dbReference>
<dbReference type="InterPro" id="IPR016024">
    <property type="entry name" value="ARM-type_fold"/>
</dbReference>
<sequence length="444" mass="49950">MSSSKYIVANRNYLDLTPILLVIGLFFGTSILSLYSQDTPSGGPTAQEGDSQNPENTQPNPQNQNQEPTQENENELRKYDLQFRDGLLGVFRSEAYRNITKLGYYALNHPIPRVRAAAALALGRLKSRKGVYYLHKMIDRDGETARQAAYQGLADIGSPASLDYFYEGTKSEDRDIRVACFKGMGKTLDPGAREVLLQKGLTSSDKEIVLASIAALGYYQVPEDIRLFVDNLNSEDEQLQKAAVQALGVHKTRTAMSILEDAFTNKENLRTQILDTLAEQRNSYAIFALIRILESFSNSEAVVKEISIRLYRLKAYGKFLTITRQNTPLLRMPYVGAEVIRELEMGEVGKILGKSHKRFIIEVDGRKIEDFYYHVMVATKFKDSFTDVVKGWVFGPFIKVRNIKPPKKTKKRKRPPILDSVPEAAPSNDQNSQPNEPAPSEQTP</sequence>
<gene>
    <name evidence="3" type="ORF">CH360_18340</name>
    <name evidence="4" type="ORF">CH373_18300</name>
</gene>
<dbReference type="Gene3D" id="1.25.10.10">
    <property type="entry name" value="Leucine-rich Repeat Variant"/>
    <property type="match status" value="2"/>
</dbReference>
<feature type="transmembrane region" description="Helical" evidence="2">
    <location>
        <begin position="12"/>
        <end position="35"/>
    </location>
</feature>
<keyword evidence="2" id="KW-1133">Transmembrane helix</keyword>
<feature type="compositionally biased region" description="Polar residues" evidence="1">
    <location>
        <begin position="38"/>
        <end position="51"/>
    </location>
</feature>
<dbReference type="OrthoDB" id="344188at2"/>
<dbReference type="AlphaFoldDB" id="A0A2M9ZHY7"/>
<evidence type="ECO:0000313" key="4">
    <source>
        <dbReference type="EMBL" id="PJZ71670.1"/>
    </source>
</evidence>
<evidence type="ECO:0000313" key="6">
    <source>
        <dbReference type="Proteomes" id="UP000231990"/>
    </source>
</evidence>
<evidence type="ECO:0008006" key="7">
    <source>
        <dbReference type="Google" id="ProtNLM"/>
    </source>
</evidence>
<evidence type="ECO:0000256" key="1">
    <source>
        <dbReference type="SAM" id="MobiDB-lite"/>
    </source>
</evidence>
<name>A0A2M9ZHY7_9LEPT</name>
<dbReference type="EMBL" id="NPDY01000041">
    <property type="protein sequence ID" value="PJZ68028.1"/>
    <property type="molecule type" value="Genomic_DNA"/>
</dbReference>
<dbReference type="Proteomes" id="UP000231962">
    <property type="component" value="Unassembled WGS sequence"/>
</dbReference>
<reference evidence="5 6" key="1">
    <citation type="submission" date="2017-07" db="EMBL/GenBank/DDBJ databases">
        <title>Leptospira spp. isolated from tropical soils.</title>
        <authorList>
            <person name="Thibeaux R."/>
            <person name="Iraola G."/>
            <person name="Ferres I."/>
            <person name="Bierque E."/>
            <person name="Girault D."/>
            <person name="Soupe-Gilbert M.-E."/>
            <person name="Picardeau M."/>
            <person name="Goarant C."/>
        </authorList>
    </citation>
    <scope>NUCLEOTIDE SEQUENCE [LARGE SCALE GENOMIC DNA]</scope>
    <source>
        <strain evidence="4 6">FH1-B-B1</strain>
        <strain evidence="3 5">FH1-B-C1</strain>
    </source>
</reference>
<proteinExistence type="predicted"/>
<accession>A0A2M9ZHY7</accession>
<dbReference type="EMBL" id="NPDZ01000026">
    <property type="protein sequence ID" value="PJZ71670.1"/>
    <property type="molecule type" value="Genomic_DNA"/>
</dbReference>
<protein>
    <recommendedName>
        <fullName evidence="7">HEAT repeat domain-containing protein</fullName>
    </recommendedName>
</protein>
<feature type="compositionally biased region" description="Polar residues" evidence="1">
    <location>
        <begin position="427"/>
        <end position="444"/>
    </location>
</feature>
<dbReference type="Proteomes" id="UP000231990">
    <property type="component" value="Unassembled WGS sequence"/>
</dbReference>
<dbReference type="PANTHER" id="PTHR12697:SF5">
    <property type="entry name" value="DEOXYHYPUSINE HYDROXYLASE"/>
    <property type="match status" value="1"/>
</dbReference>
<keyword evidence="2" id="KW-0472">Membrane</keyword>
<dbReference type="SUPFAM" id="SSF48371">
    <property type="entry name" value="ARM repeat"/>
    <property type="match status" value="1"/>
</dbReference>
<dbReference type="GO" id="GO:0016491">
    <property type="term" value="F:oxidoreductase activity"/>
    <property type="evidence" value="ECO:0007669"/>
    <property type="project" value="TreeGrafter"/>
</dbReference>
<evidence type="ECO:0000313" key="5">
    <source>
        <dbReference type="Proteomes" id="UP000231962"/>
    </source>
</evidence>
<feature type="compositionally biased region" description="Basic residues" evidence="1">
    <location>
        <begin position="405"/>
        <end position="415"/>
    </location>
</feature>
<feature type="region of interest" description="Disordered" evidence="1">
    <location>
        <begin position="405"/>
        <end position="444"/>
    </location>
</feature>